<dbReference type="InterPro" id="IPR007197">
    <property type="entry name" value="rSAM"/>
</dbReference>
<protein>
    <recommendedName>
        <fullName evidence="3 13">Biotin synthase</fullName>
        <ecNumber evidence="3 13">2.8.1.6</ecNumber>
    </recommendedName>
</protein>
<organism evidence="16 17">
    <name type="scientific">Marinobacterium lutimaris</name>
    <dbReference type="NCBI Taxonomy" id="568106"/>
    <lineage>
        <taxon>Bacteria</taxon>
        <taxon>Pseudomonadati</taxon>
        <taxon>Pseudomonadota</taxon>
        <taxon>Gammaproteobacteria</taxon>
        <taxon>Oceanospirillales</taxon>
        <taxon>Oceanospirillaceae</taxon>
        <taxon>Marinobacterium</taxon>
    </lineage>
</organism>
<dbReference type="EC" id="2.8.1.6" evidence="3 13"/>
<evidence type="ECO:0000256" key="6">
    <source>
        <dbReference type="ARBA" id="ARBA00022691"/>
    </source>
</evidence>
<dbReference type="PANTHER" id="PTHR22976">
    <property type="entry name" value="BIOTIN SYNTHASE"/>
    <property type="match status" value="1"/>
</dbReference>
<evidence type="ECO:0000256" key="7">
    <source>
        <dbReference type="ARBA" id="ARBA00022714"/>
    </source>
</evidence>
<dbReference type="InterPro" id="IPR006638">
    <property type="entry name" value="Elp3/MiaA/NifB-like_rSAM"/>
</dbReference>
<dbReference type="SFLD" id="SFLDG01060">
    <property type="entry name" value="BATS_domain_containing"/>
    <property type="match status" value="1"/>
</dbReference>
<keyword evidence="7 13" id="KW-0001">2Fe-2S</keyword>
<dbReference type="SMART" id="SM00729">
    <property type="entry name" value="Elp3"/>
    <property type="match status" value="1"/>
</dbReference>
<evidence type="ECO:0000256" key="8">
    <source>
        <dbReference type="ARBA" id="ARBA00022723"/>
    </source>
</evidence>
<feature type="binding site" evidence="13 14">
    <location>
        <position position="57"/>
    </location>
    <ligand>
        <name>[4Fe-4S] cluster</name>
        <dbReference type="ChEBI" id="CHEBI:49883"/>
        <note>4Fe-4S-S-AdoMet</note>
    </ligand>
</feature>
<dbReference type="SFLD" id="SFLDG01278">
    <property type="entry name" value="biotin_synthase_like"/>
    <property type="match status" value="1"/>
</dbReference>
<keyword evidence="17" id="KW-1185">Reference proteome</keyword>
<evidence type="ECO:0000256" key="1">
    <source>
        <dbReference type="ARBA" id="ARBA00004942"/>
    </source>
</evidence>
<comment type="similarity">
    <text evidence="2 13">Belongs to the radical SAM superfamily. Biotin synthase family.</text>
</comment>
<evidence type="ECO:0000256" key="5">
    <source>
        <dbReference type="ARBA" id="ARBA00022679"/>
    </source>
</evidence>
<evidence type="ECO:0000256" key="13">
    <source>
        <dbReference type="HAMAP-Rule" id="MF_01694"/>
    </source>
</evidence>
<accession>A0A1H6CFA9</accession>
<dbReference type="OrthoDB" id="9786826at2"/>
<comment type="cofactor">
    <cofactor evidence="13 14">
        <name>[4Fe-4S] cluster</name>
        <dbReference type="ChEBI" id="CHEBI:49883"/>
    </cofactor>
    <text evidence="13 14">Binds 1 [4Fe-4S] cluster. The cluster is coordinated with 3 cysteines and an exchangeable S-adenosyl-L-methionine.</text>
</comment>
<evidence type="ECO:0000256" key="12">
    <source>
        <dbReference type="ARBA" id="ARBA00051157"/>
    </source>
</evidence>
<dbReference type="SFLD" id="SFLDF00272">
    <property type="entry name" value="biotin_synthase"/>
    <property type="match status" value="1"/>
</dbReference>
<dbReference type="NCBIfam" id="TIGR00433">
    <property type="entry name" value="bioB"/>
    <property type="match status" value="1"/>
</dbReference>
<evidence type="ECO:0000256" key="4">
    <source>
        <dbReference type="ARBA" id="ARBA00022485"/>
    </source>
</evidence>
<sequence length="349" mass="39326">MQTQADVRHDWTEAEIQALFDLPFNDLLFRAQTVHRQHFNPNEVQVSTLLSIKTGACPEDCKYCPQSAHYDTGLEKQRLMEVEAVLAKAKQAKAAGSTRFCMGAAWKHPTDRDMPYVLEMVKGVKELGLETCMTLGMLKEHQADQLAEAGLDYYNHNLDTSPEFYDKIITTRTYQDRLDTLGHVRDAGMKICSGGILGMGETANDRIGLLKQLANLPQQPESVPINMLVKVEGTPLENVEDLDPLEFVRNIAVARILMPKSHVRLSAGREQMSDEMQAMTFFAGANSIFYGECLLTTPNPETNRDLQLFKRLGINVEQRIEQTDAEQEEAITRNLQARKDDALFYDAVN</sequence>
<dbReference type="Pfam" id="PF06968">
    <property type="entry name" value="BATS"/>
    <property type="match status" value="1"/>
</dbReference>
<dbReference type="HAMAP" id="MF_01694">
    <property type="entry name" value="BioB"/>
    <property type="match status" value="1"/>
</dbReference>
<proteinExistence type="inferred from homology"/>
<dbReference type="InterPro" id="IPR013785">
    <property type="entry name" value="Aldolase_TIM"/>
</dbReference>
<dbReference type="AlphaFoldDB" id="A0A1H6CFA9"/>
<keyword evidence="6 13" id="KW-0949">S-adenosyl-L-methionine</keyword>
<evidence type="ECO:0000256" key="10">
    <source>
        <dbReference type="ARBA" id="ARBA00023004"/>
    </source>
</evidence>
<evidence type="ECO:0000313" key="17">
    <source>
        <dbReference type="Proteomes" id="UP000236745"/>
    </source>
</evidence>
<keyword evidence="4 13" id="KW-0004">4Fe-4S</keyword>
<evidence type="ECO:0000259" key="15">
    <source>
        <dbReference type="PROSITE" id="PS51918"/>
    </source>
</evidence>
<feature type="binding site" evidence="13 14">
    <location>
        <position position="192"/>
    </location>
    <ligand>
        <name>[2Fe-2S] cluster</name>
        <dbReference type="ChEBI" id="CHEBI:190135"/>
    </ligand>
</feature>
<dbReference type="EMBL" id="FNVQ01000003">
    <property type="protein sequence ID" value="SEG71709.1"/>
    <property type="molecule type" value="Genomic_DNA"/>
</dbReference>
<dbReference type="InterPro" id="IPR002684">
    <property type="entry name" value="Biotin_synth/BioAB"/>
</dbReference>
<dbReference type="GO" id="GO:0051539">
    <property type="term" value="F:4 iron, 4 sulfur cluster binding"/>
    <property type="evidence" value="ECO:0007669"/>
    <property type="project" value="UniProtKB-KW"/>
</dbReference>
<feature type="binding site" evidence="13 14">
    <location>
        <position position="132"/>
    </location>
    <ligand>
        <name>[2Fe-2S] cluster</name>
        <dbReference type="ChEBI" id="CHEBI:190135"/>
    </ligand>
</feature>
<dbReference type="SUPFAM" id="SSF102114">
    <property type="entry name" value="Radical SAM enzymes"/>
    <property type="match status" value="1"/>
</dbReference>
<feature type="binding site" evidence="13 14">
    <location>
        <position position="264"/>
    </location>
    <ligand>
        <name>[2Fe-2S] cluster</name>
        <dbReference type="ChEBI" id="CHEBI:190135"/>
    </ligand>
</feature>
<feature type="binding site" evidence="13 14">
    <location>
        <position position="64"/>
    </location>
    <ligand>
        <name>[4Fe-4S] cluster</name>
        <dbReference type="ChEBI" id="CHEBI:49883"/>
        <note>4Fe-4S-S-AdoMet</note>
    </ligand>
</feature>
<dbReference type="Proteomes" id="UP000236745">
    <property type="component" value="Unassembled WGS sequence"/>
</dbReference>
<dbReference type="GO" id="GO:0004076">
    <property type="term" value="F:biotin synthase activity"/>
    <property type="evidence" value="ECO:0007669"/>
    <property type="project" value="UniProtKB-UniRule"/>
</dbReference>
<dbReference type="InterPro" id="IPR010722">
    <property type="entry name" value="BATS_dom"/>
</dbReference>
<name>A0A1H6CFA9_9GAMM</name>
<comment type="pathway">
    <text evidence="1 13">Cofactor biosynthesis; biotin biosynthesis; biotin from 7,8-diaminononanoate: step 2/2.</text>
</comment>
<keyword evidence="9 13" id="KW-0093">Biotin biosynthesis</keyword>
<dbReference type="PANTHER" id="PTHR22976:SF2">
    <property type="entry name" value="BIOTIN SYNTHASE, MITOCHONDRIAL"/>
    <property type="match status" value="1"/>
</dbReference>
<comment type="cofactor">
    <cofactor evidence="14">
        <name>[2Fe-2S] cluster</name>
        <dbReference type="ChEBI" id="CHEBI:190135"/>
    </cofactor>
    <text evidence="14">Binds 1 [2Fe-2S] cluster. The cluster is coordinated with 3 cysteines and 1 arginine.</text>
</comment>
<dbReference type="FunFam" id="3.20.20.70:FF:000011">
    <property type="entry name" value="Biotin synthase"/>
    <property type="match status" value="1"/>
</dbReference>
<dbReference type="SMART" id="SM00876">
    <property type="entry name" value="BATS"/>
    <property type="match status" value="1"/>
</dbReference>
<evidence type="ECO:0000256" key="2">
    <source>
        <dbReference type="ARBA" id="ARBA00010765"/>
    </source>
</evidence>
<keyword evidence="11 13" id="KW-0411">Iron-sulfur</keyword>
<keyword evidence="5 13" id="KW-0808">Transferase</keyword>
<comment type="catalytic activity">
    <reaction evidence="12 13">
        <text>(4R,5S)-dethiobiotin + (sulfur carrier)-SH + 2 reduced [2Fe-2S]-[ferredoxin] + 2 S-adenosyl-L-methionine = (sulfur carrier)-H + biotin + 2 5'-deoxyadenosine + 2 L-methionine + 2 oxidized [2Fe-2S]-[ferredoxin]</text>
        <dbReference type="Rhea" id="RHEA:22060"/>
        <dbReference type="Rhea" id="RHEA-COMP:10000"/>
        <dbReference type="Rhea" id="RHEA-COMP:10001"/>
        <dbReference type="Rhea" id="RHEA-COMP:14737"/>
        <dbReference type="Rhea" id="RHEA-COMP:14739"/>
        <dbReference type="ChEBI" id="CHEBI:17319"/>
        <dbReference type="ChEBI" id="CHEBI:29917"/>
        <dbReference type="ChEBI" id="CHEBI:33737"/>
        <dbReference type="ChEBI" id="CHEBI:33738"/>
        <dbReference type="ChEBI" id="CHEBI:57586"/>
        <dbReference type="ChEBI" id="CHEBI:57844"/>
        <dbReference type="ChEBI" id="CHEBI:59789"/>
        <dbReference type="ChEBI" id="CHEBI:64428"/>
        <dbReference type="ChEBI" id="CHEBI:149473"/>
        <dbReference type="EC" id="2.8.1.6"/>
    </reaction>
</comment>
<feature type="binding site" evidence="13 14">
    <location>
        <position position="101"/>
    </location>
    <ligand>
        <name>[2Fe-2S] cluster</name>
        <dbReference type="ChEBI" id="CHEBI:190135"/>
    </ligand>
</feature>
<dbReference type="SFLD" id="SFLDS00029">
    <property type="entry name" value="Radical_SAM"/>
    <property type="match status" value="1"/>
</dbReference>
<evidence type="ECO:0000256" key="9">
    <source>
        <dbReference type="ARBA" id="ARBA00022756"/>
    </source>
</evidence>
<reference evidence="16 17" key="1">
    <citation type="submission" date="2016-10" db="EMBL/GenBank/DDBJ databases">
        <authorList>
            <person name="de Groot N.N."/>
        </authorList>
    </citation>
    <scope>NUCLEOTIDE SEQUENCE [LARGE SCALE GENOMIC DNA]</scope>
    <source>
        <strain evidence="16 17">DSM 22012</strain>
    </source>
</reference>
<comment type="cofactor">
    <cofactor evidence="13">
        <name>[2Fe-2S] cluster</name>
        <dbReference type="ChEBI" id="CHEBI:190135"/>
    </cofactor>
    <text evidence="13">Binds 1 [2Fe-2S] cluster. The cluster is coordinated with 3 cysteines and 1 arginine.</text>
</comment>
<dbReference type="PIRSF" id="PIRSF001619">
    <property type="entry name" value="Biotin_synth"/>
    <property type="match status" value="1"/>
</dbReference>
<gene>
    <name evidence="13" type="primary">bioB</name>
    <name evidence="16" type="ORF">SAMN05444390_103454</name>
</gene>
<feature type="binding site" evidence="13 14">
    <location>
        <position position="61"/>
    </location>
    <ligand>
        <name>[4Fe-4S] cluster</name>
        <dbReference type="ChEBI" id="CHEBI:49883"/>
        <note>4Fe-4S-S-AdoMet</note>
    </ligand>
</feature>
<evidence type="ECO:0000313" key="16">
    <source>
        <dbReference type="EMBL" id="SEG71709.1"/>
    </source>
</evidence>
<dbReference type="RefSeq" id="WP_104004281.1">
    <property type="nucleotide sequence ID" value="NZ_FNVQ01000003.1"/>
</dbReference>
<evidence type="ECO:0000256" key="14">
    <source>
        <dbReference type="PIRSR" id="PIRSR001619-1"/>
    </source>
</evidence>
<evidence type="ECO:0000256" key="3">
    <source>
        <dbReference type="ARBA" id="ARBA00012236"/>
    </source>
</evidence>
<keyword evidence="10 13" id="KW-0408">Iron</keyword>
<dbReference type="Pfam" id="PF04055">
    <property type="entry name" value="Radical_SAM"/>
    <property type="match status" value="1"/>
</dbReference>
<dbReference type="PROSITE" id="PS51918">
    <property type="entry name" value="RADICAL_SAM"/>
    <property type="match status" value="1"/>
</dbReference>
<dbReference type="UniPathway" id="UPA00078">
    <property type="reaction ID" value="UER00162"/>
</dbReference>
<feature type="domain" description="Radical SAM core" evidence="15">
    <location>
        <begin position="42"/>
        <end position="269"/>
    </location>
</feature>
<dbReference type="CDD" id="cd01335">
    <property type="entry name" value="Radical_SAM"/>
    <property type="match status" value="1"/>
</dbReference>
<evidence type="ECO:0000256" key="11">
    <source>
        <dbReference type="ARBA" id="ARBA00023014"/>
    </source>
</evidence>
<comment type="function">
    <text evidence="13">Catalyzes the conversion of dethiobiotin (DTB) to biotin by the insertion of a sulfur atom into dethiobiotin via a radical-based mechanism.</text>
</comment>
<dbReference type="GO" id="GO:0051537">
    <property type="term" value="F:2 iron, 2 sulfur cluster binding"/>
    <property type="evidence" value="ECO:0007669"/>
    <property type="project" value="UniProtKB-KW"/>
</dbReference>
<dbReference type="InterPro" id="IPR024177">
    <property type="entry name" value="Biotin_synthase"/>
</dbReference>
<dbReference type="GO" id="GO:0005506">
    <property type="term" value="F:iron ion binding"/>
    <property type="evidence" value="ECO:0007669"/>
    <property type="project" value="UniProtKB-UniRule"/>
</dbReference>
<dbReference type="GO" id="GO:0009102">
    <property type="term" value="P:biotin biosynthetic process"/>
    <property type="evidence" value="ECO:0007669"/>
    <property type="project" value="UniProtKB-UniRule"/>
</dbReference>
<dbReference type="InterPro" id="IPR058240">
    <property type="entry name" value="rSAM_sf"/>
</dbReference>
<comment type="subunit">
    <text evidence="13">Homodimer.</text>
</comment>
<dbReference type="Gene3D" id="3.20.20.70">
    <property type="entry name" value="Aldolase class I"/>
    <property type="match status" value="1"/>
</dbReference>
<keyword evidence="8 13" id="KW-0479">Metal-binding</keyword>